<dbReference type="RefSeq" id="WP_163042434.1">
    <property type="nucleotide sequence ID" value="NZ_JAAAMJ010000001.1"/>
</dbReference>
<keyword evidence="9" id="KW-1185">Reference proteome</keyword>
<evidence type="ECO:0000313" key="9">
    <source>
        <dbReference type="Proteomes" id="UP000476332"/>
    </source>
</evidence>
<dbReference type="SUPFAM" id="SSF117143">
    <property type="entry name" value="Flagellar hook protein flgE"/>
    <property type="match status" value="1"/>
</dbReference>
<dbReference type="InterPro" id="IPR053967">
    <property type="entry name" value="LlgE_F_G-like_D1"/>
</dbReference>
<gene>
    <name evidence="8" type="ORF">GTW51_03355</name>
</gene>
<proteinExistence type="inferred from homology"/>
<keyword evidence="3 4" id="KW-0975">Bacterial flagellum</keyword>
<evidence type="ECO:0000256" key="2">
    <source>
        <dbReference type="ARBA" id="ARBA00009677"/>
    </source>
</evidence>
<dbReference type="GO" id="GO:0009425">
    <property type="term" value="C:bacterial-type flagellum basal body"/>
    <property type="evidence" value="ECO:0007669"/>
    <property type="project" value="UniProtKB-SubCell"/>
</dbReference>
<name>A0A6L9MD29_9HYPH</name>
<accession>A0A6L9MD29</accession>
<comment type="caution">
    <text evidence="8">The sequence shown here is derived from an EMBL/GenBank/DDBJ whole genome shotgun (WGS) entry which is preliminary data.</text>
</comment>
<organism evidence="8 9">
    <name type="scientific">Aurantimonas aggregata</name>
    <dbReference type="NCBI Taxonomy" id="2047720"/>
    <lineage>
        <taxon>Bacteria</taxon>
        <taxon>Pseudomonadati</taxon>
        <taxon>Pseudomonadota</taxon>
        <taxon>Alphaproteobacteria</taxon>
        <taxon>Hyphomicrobiales</taxon>
        <taxon>Aurantimonadaceae</taxon>
        <taxon>Aurantimonas</taxon>
    </lineage>
</organism>
<dbReference type="GO" id="GO:0009424">
    <property type="term" value="C:bacterial-type flagellum hook"/>
    <property type="evidence" value="ECO:0007669"/>
    <property type="project" value="TreeGrafter"/>
</dbReference>
<evidence type="ECO:0000259" key="7">
    <source>
        <dbReference type="Pfam" id="PF22692"/>
    </source>
</evidence>
<dbReference type="InterPro" id="IPR037925">
    <property type="entry name" value="FlgE/F/G-like"/>
</dbReference>
<dbReference type="InterPro" id="IPR010930">
    <property type="entry name" value="Flg_bb/hook_C_dom"/>
</dbReference>
<feature type="domain" description="Flagellar hook protein FlgE/F/G-like D1" evidence="7">
    <location>
        <begin position="84"/>
        <end position="153"/>
    </location>
</feature>
<protein>
    <recommendedName>
        <fullName evidence="4">Flagellar hook protein FlgE</fullName>
    </recommendedName>
</protein>
<comment type="function">
    <text evidence="4">A flexible structure which links the flagellar filament to the drive apparatus in the basal body.</text>
</comment>
<evidence type="ECO:0000256" key="3">
    <source>
        <dbReference type="ARBA" id="ARBA00023143"/>
    </source>
</evidence>
<keyword evidence="8" id="KW-0966">Cell projection</keyword>
<dbReference type="InterPro" id="IPR037058">
    <property type="entry name" value="Falgellar_hook_FlgE_sf"/>
</dbReference>
<keyword evidence="8" id="KW-0282">Flagellum</keyword>
<reference evidence="8 9" key="1">
    <citation type="submission" date="2020-01" db="EMBL/GenBank/DDBJ databases">
        <title>Genomes of bacteria type strains.</title>
        <authorList>
            <person name="Chen J."/>
            <person name="Zhu S."/>
            <person name="Chen J."/>
        </authorList>
    </citation>
    <scope>NUCLEOTIDE SEQUENCE [LARGE SCALE GENOMIC DNA]</scope>
    <source>
        <strain evidence="8 9">KCTC 52919</strain>
    </source>
</reference>
<feature type="domain" description="Flagellar basal-body/hook protein C-terminal" evidence="6">
    <location>
        <begin position="341"/>
        <end position="382"/>
    </location>
</feature>
<dbReference type="InterPro" id="IPR020013">
    <property type="entry name" value="Flagellar_FlgE/F/G"/>
</dbReference>
<dbReference type="PANTHER" id="PTHR30435:SF1">
    <property type="entry name" value="FLAGELLAR HOOK PROTEIN FLGE"/>
    <property type="match status" value="1"/>
</dbReference>
<evidence type="ECO:0000256" key="4">
    <source>
        <dbReference type="RuleBase" id="RU362116"/>
    </source>
</evidence>
<comment type="similarity">
    <text evidence="2 4">Belongs to the flagella basal body rod proteins family.</text>
</comment>
<dbReference type="PANTHER" id="PTHR30435">
    <property type="entry name" value="FLAGELLAR PROTEIN"/>
    <property type="match status" value="1"/>
</dbReference>
<evidence type="ECO:0000256" key="1">
    <source>
        <dbReference type="ARBA" id="ARBA00004117"/>
    </source>
</evidence>
<dbReference type="EMBL" id="JAAAMJ010000001">
    <property type="protein sequence ID" value="NDV85733.1"/>
    <property type="molecule type" value="Genomic_DNA"/>
</dbReference>
<dbReference type="Gene3D" id="2.60.98.20">
    <property type="entry name" value="Flagellar hook protein FlgE"/>
    <property type="match status" value="1"/>
</dbReference>
<dbReference type="AlphaFoldDB" id="A0A6L9MD29"/>
<sequence>MSINGVFRTSVSGMNAQANRLSVVSDNIANSGTTGYKRNSAEFSSLVIAQGGGEYNSGSVTTQVRQSVSQQGNIAASSSGSDLAIQGDGFFVVQDAAGREFYTRAGSFVQRTENNVTYLVNSAGYRLKDTTALDGSAGPITLPVGEIVAPQRTTQANFALQFPESAAVNDTKKSSMVIYDDVGREIVVDVNMTKTAANQWTITYDDSLGPQTSVIDFNAVTGLGTATPAAMAYTLPGGEAIPIGLGPLTEYATDFSARLVGNGNPAGTFSEFAFGEDGTLNGIMDSGAIIELYQLKFARFPSPDQLTAAAGNVYSASNASGVVEVGDPGMNGFGSLVPSGLEQSNVDLASELTSMIESQRSYSANSKVFQTGSEILDVLVNLKR</sequence>
<keyword evidence="8" id="KW-0969">Cilium</keyword>
<feature type="domain" description="Flagellar basal body rod protein N-terminal" evidence="5">
    <location>
        <begin position="7"/>
        <end position="37"/>
    </location>
</feature>
<dbReference type="Pfam" id="PF06429">
    <property type="entry name" value="Flg_bbr_C"/>
    <property type="match status" value="1"/>
</dbReference>
<dbReference type="GO" id="GO:0071978">
    <property type="term" value="P:bacterial-type flagellum-dependent swarming motility"/>
    <property type="evidence" value="ECO:0007669"/>
    <property type="project" value="TreeGrafter"/>
</dbReference>
<dbReference type="NCBIfam" id="TIGR03506">
    <property type="entry name" value="FlgEFG_subfam"/>
    <property type="match status" value="1"/>
</dbReference>
<dbReference type="Pfam" id="PF00460">
    <property type="entry name" value="Flg_bb_rod"/>
    <property type="match status" value="1"/>
</dbReference>
<dbReference type="Proteomes" id="UP000476332">
    <property type="component" value="Unassembled WGS sequence"/>
</dbReference>
<evidence type="ECO:0000259" key="6">
    <source>
        <dbReference type="Pfam" id="PF06429"/>
    </source>
</evidence>
<dbReference type="GO" id="GO:0005829">
    <property type="term" value="C:cytosol"/>
    <property type="evidence" value="ECO:0007669"/>
    <property type="project" value="TreeGrafter"/>
</dbReference>
<evidence type="ECO:0000313" key="8">
    <source>
        <dbReference type="EMBL" id="NDV85733.1"/>
    </source>
</evidence>
<dbReference type="InterPro" id="IPR001444">
    <property type="entry name" value="Flag_bb_rod_N"/>
</dbReference>
<dbReference type="Pfam" id="PF22692">
    <property type="entry name" value="LlgE_F_G_D1"/>
    <property type="match status" value="1"/>
</dbReference>
<comment type="subcellular location">
    <subcellularLocation>
        <location evidence="1 4">Bacterial flagellum basal body</location>
    </subcellularLocation>
</comment>
<evidence type="ECO:0000259" key="5">
    <source>
        <dbReference type="Pfam" id="PF00460"/>
    </source>
</evidence>